<feature type="region of interest" description="Disordered" evidence="4">
    <location>
        <begin position="512"/>
        <end position="535"/>
    </location>
</feature>
<dbReference type="InterPro" id="IPR004155">
    <property type="entry name" value="PBS_lyase_HEAT"/>
</dbReference>
<dbReference type="PANTHER" id="PTHR12697">
    <property type="entry name" value="PBS LYASE HEAT-LIKE PROTEIN"/>
    <property type="match status" value="1"/>
</dbReference>
<dbReference type="Pfam" id="PF13646">
    <property type="entry name" value="HEAT_2"/>
    <property type="match status" value="2"/>
</dbReference>
<dbReference type="SUPFAM" id="SSF48371">
    <property type="entry name" value="ARM repeat"/>
    <property type="match status" value="1"/>
</dbReference>
<dbReference type="InterPro" id="IPR011989">
    <property type="entry name" value="ARM-like"/>
</dbReference>
<dbReference type="Gene3D" id="1.25.10.10">
    <property type="entry name" value="Leucine-rich Repeat Variant"/>
    <property type="match status" value="2"/>
</dbReference>
<proteinExistence type="predicted"/>
<organism evidence="5 6">
    <name type="scientific">Durusdinium trenchii</name>
    <dbReference type="NCBI Taxonomy" id="1381693"/>
    <lineage>
        <taxon>Eukaryota</taxon>
        <taxon>Sar</taxon>
        <taxon>Alveolata</taxon>
        <taxon>Dinophyceae</taxon>
        <taxon>Suessiales</taxon>
        <taxon>Symbiodiniaceae</taxon>
        <taxon>Durusdinium</taxon>
    </lineage>
</organism>
<protein>
    <submittedName>
        <fullName evidence="5">Uncharacterized protein</fullName>
    </submittedName>
</protein>
<evidence type="ECO:0000313" key="6">
    <source>
        <dbReference type="Proteomes" id="UP001642484"/>
    </source>
</evidence>
<dbReference type="EMBL" id="CAXAMN010000780">
    <property type="protein sequence ID" value="CAK8990631.1"/>
    <property type="molecule type" value="Genomic_DNA"/>
</dbReference>
<dbReference type="InterPro" id="IPR016024">
    <property type="entry name" value="ARM-type_fold"/>
</dbReference>
<accession>A0ABP0HK84</accession>
<name>A0ABP0HK84_9DINO</name>
<evidence type="ECO:0000256" key="4">
    <source>
        <dbReference type="SAM" id="MobiDB-lite"/>
    </source>
</evidence>
<comment type="caution">
    <text evidence="5">The sequence shown here is derived from an EMBL/GenBank/DDBJ whole genome shotgun (WGS) entry which is preliminary data.</text>
</comment>
<evidence type="ECO:0000256" key="1">
    <source>
        <dbReference type="ARBA" id="ARBA00045876"/>
    </source>
</evidence>
<sequence>MPTYATPAVTGQMRDKTDELIHDLSSCDPHVRQAACQGLGRETKTPSRAVPPLLNGIQDQNSYVRLAAATSLGQVARKGDEEVLEALIARFSDTDASVRRVACAAAGQVSNKSNARVLSALLARSEDRDGGVRRSAVKALEKVAKKEDPQVLAALFQRSNDSEAFVRYSAVEALCNLAAEGSPEVVNRMLELQSDRDSRVRCCATEALGRLAVRGDSRVLTSLLQCLDDEADAVRRAAATSLGYVTFAPLQELEVQERQIAELEFREQHEVSTRDRIIAELREKHQKESTELRARIFELEDQLKLEVEKRDLEIQQLKHKLEEQEWIAGVAGVIPHSGEISKFLDTLPDLAGAEHYGKQILAPIWALRCLRVTQPSLAASENSVEAKDKRSMLALFELFQRLSSGSVTPLELTEASPLDVFVHQLEDGTWGLFCSSRQRLLAFIMRQACHRNELMRVRCTIRSKEDLGYWSWHWNCFYDGNDGRTMSPKGGASPSISPSASCRRSMLGFSVSSPRLAGSSPSTPRSVGFSRGARPCPRSAGEIQSSVALAAATSALGAQACAKSPRAFGLARSKSAPKTTSPRTPRPVQRLGQTVPTATGRAAV</sequence>
<evidence type="ECO:0000256" key="2">
    <source>
        <dbReference type="PROSITE-ProRule" id="PRU00103"/>
    </source>
</evidence>
<feature type="region of interest" description="Disordered" evidence="4">
    <location>
        <begin position="567"/>
        <end position="604"/>
    </location>
</feature>
<dbReference type="Proteomes" id="UP001642484">
    <property type="component" value="Unassembled WGS sequence"/>
</dbReference>
<dbReference type="PANTHER" id="PTHR12697:SF5">
    <property type="entry name" value="DEOXYHYPUSINE HYDROXYLASE"/>
    <property type="match status" value="1"/>
</dbReference>
<dbReference type="SMART" id="SM00567">
    <property type="entry name" value="EZ_HEAT"/>
    <property type="match status" value="6"/>
</dbReference>
<reference evidence="5 6" key="1">
    <citation type="submission" date="2024-02" db="EMBL/GenBank/DDBJ databases">
        <authorList>
            <person name="Chen Y."/>
            <person name="Shah S."/>
            <person name="Dougan E. K."/>
            <person name="Thang M."/>
            <person name="Chan C."/>
        </authorList>
    </citation>
    <scope>NUCLEOTIDE SEQUENCE [LARGE SCALE GENOMIC DNA]</scope>
</reference>
<keyword evidence="6" id="KW-1185">Reference proteome</keyword>
<evidence type="ECO:0000313" key="5">
    <source>
        <dbReference type="EMBL" id="CAK8990631.1"/>
    </source>
</evidence>
<feature type="repeat" description="HEAT" evidence="2">
    <location>
        <begin position="151"/>
        <end position="189"/>
    </location>
</feature>
<comment type="function">
    <text evidence="1">Catalyzes the hydroxylation of the N(6)-(4-aminobutyl)-L-lysine intermediate produced by deoxyhypusine synthase/DHPS on a critical lysine of the eukaryotic translation initiation factor 5A/eIF-5A. This is the second step of the post-translational modification of that lysine into an unusual amino acid residue named hypusine. Hypusination is unique to mature eIF-5A factor and is essential for its function.</text>
</comment>
<gene>
    <name evidence="5" type="ORF">CCMP2556_LOCUS2121</name>
</gene>
<evidence type="ECO:0000256" key="3">
    <source>
        <dbReference type="SAM" id="Coils"/>
    </source>
</evidence>
<keyword evidence="3" id="KW-0175">Coiled coil</keyword>
<feature type="coiled-coil region" evidence="3">
    <location>
        <begin position="282"/>
        <end position="320"/>
    </location>
</feature>
<feature type="repeat" description="HEAT" evidence="2">
    <location>
        <begin position="49"/>
        <end position="87"/>
    </location>
</feature>
<dbReference type="PROSITE" id="PS50077">
    <property type="entry name" value="HEAT_REPEAT"/>
    <property type="match status" value="2"/>
</dbReference>
<dbReference type="InterPro" id="IPR021133">
    <property type="entry name" value="HEAT_type_2"/>
</dbReference>